<feature type="transmembrane region" description="Helical" evidence="8">
    <location>
        <begin position="233"/>
        <end position="253"/>
    </location>
</feature>
<dbReference type="InterPro" id="IPR001851">
    <property type="entry name" value="ABC_transp_permease"/>
</dbReference>
<proteinExistence type="predicted"/>
<dbReference type="EMBL" id="JASVEJ010000006">
    <property type="protein sequence ID" value="MDL5056209.1"/>
    <property type="molecule type" value="Genomic_DNA"/>
</dbReference>
<keyword evidence="2" id="KW-0813">Transport</keyword>
<evidence type="ECO:0000256" key="8">
    <source>
        <dbReference type="SAM" id="Phobius"/>
    </source>
</evidence>
<protein>
    <submittedName>
        <fullName evidence="9">ABC transporter permease</fullName>
    </submittedName>
</protein>
<evidence type="ECO:0000256" key="1">
    <source>
        <dbReference type="ARBA" id="ARBA00004651"/>
    </source>
</evidence>
<feature type="transmembrane region" description="Helical" evidence="8">
    <location>
        <begin position="265"/>
        <end position="295"/>
    </location>
</feature>
<feature type="transmembrane region" description="Helical" evidence="8">
    <location>
        <begin position="178"/>
        <end position="202"/>
    </location>
</feature>
<comment type="subcellular location">
    <subcellularLocation>
        <location evidence="1">Cell membrane</location>
        <topology evidence="1">Multi-pass membrane protein</topology>
    </subcellularLocation>
</comment>
<keyword evidence="7 8" id="KW-0472">Membrane</keyword>
<accession>A0ABT7LW37</accession>
<organism evidence="9 10">
    <name type="scientific">Geitlerinema calcuttense NRMC-F 0142</name>
    <dbReference type="NCBI Taxonomy" id="2922238"/>
    <lineage>
        <taxon>Bacteria</taxon>
        <taxon>Bacillati</taxon>
        <taxon>Cyanobacteriota</taxon>
        <taxon>Cyanophyceae</taxon>
        <taxon>Geitlerinematales</taxon>
        <taxon>Geitlerinemataceae</taxon>
        <taxon>Geitlerinema</taxon>
    </lineage>
</organism>
<feature type="transmembrane region" description="Helical" evidence="8">
    <location>
        <begin position="141"/>
        <end position="158"/>
    </location>
</feature>
<dbReference type="CDD" id="cd06579">
    <property type="entry name" value="TM_PBP1_transp_AraH_like"/>
    <property type="match status" value="1"/>
</dbReference>
<evidence type="ECO:0000313" key="9">
    <source>
        <dbReference type="EMBL" id="MDL5056209.1"/>
    </source>
</evidence>
<evidence type="ECO:0000313" key="10">
    <source>
        <dbReference type="Proteomes" id="UP001230986"/>
    </source>
</evidence>
<evidence type="ECO:0000256" key="5">
    <source>
        <dbReference type="ARBA" id="ARBA00022692"/>
    </source>
</evidence>
<gene>
    <name evidence="9" type="ORF">QQ055_01805</name>
</gene>
<dbReference type="Pfam" id="PF02653">
    <property type="entry name" value="BPD_transp_2"/>
    <property type="match status" value="1"/>
</dbReference>
<evidence type="ECO:0000256" key="3">
    <source>
        <dbReference type="ARBA" id="ARBA00022475"/>
    </source>
</evidence>
<name>A0ABT7LW37_9CYAN</name>
<sequence>MSIRAEPKAAGLSRSRLRSSGVQELIALVIMLALIILVMSRGTSLFLTPRNITNLLLDTTTVSIIAVFTTMLMISRGLDLSVASTAALCGVIIGSMQQIPGLWTGVLTALGVGALVGFINGFLVTYIGINPLIATLGMLSIARGLAFVIANGLTIPVFDRTGEQTQIYEAFTQLSEGTIAGIPIPILVAVGLFVIGIVVLRYTTYGRAMYMIGDNEEAAYLAGLPVRRYRMTAYILSGLSAAVAAVFLTSRLYAADPNAAPNIELTVITAVVLGGTSLAGGQGNLVGTLLGVLVLSSLLNGMRLQSVSTEMQNIAQGLVLLLAVGIDQVRQGKIQFGLIRVFRRGR</sequence>
<evidence type="ECO:0000256" key="4">
    <source>
        <dbReference type="ARBA" id="ARBA00022519"/>
    </source>
</evidence>
<keyword evidence="3" id="KW-1003">Cell membrane</keyword>
<evidence type="ECO:0000256" key="6">
    <source>
        <dbReference type="ARBA" id="ARBA00022989"/>
    </source>
</evidence>
<keyword evidence="6 8" id="KW-1133">Transmembrane helix</keyword>
<dbReference type="RefSeq" id="WP_285965068.1">
    <property type="nucleotide sequence ID" value="NZ_JASVEJ010000006.1"/>
</dbReference>
<feature type="transmembrane region" description="Helical" evidence="8">
    <location>
        <begin position="52"/>
        <end position="73"/>
    </location>
</feature>
<dbReference type="PANTHER" id="PTHR32196">
    <property type="entry name" value="ABC TRANSPORTER PERMEASE PROTEIN YPHD-RELATED-RELATED"/>
    <property type="match status" value="1"/>
</dbReference>
<comment type="caution">
    <text evidence="9">The sequence shown here is derived from an EMBL/GenBank/DDBJ whole genome shotgun (WGS) entry which is preliminary data.</text>
</comment>
<dbReference type="Proteomes" id="UP001230986">
    <property type="component" value="Unassembled WGS sequence"/>
</dbReference>
<feature type="transmembrane region" description="Helical" evidence="8">
    <location>
        <begin position="105"/>
        <end position="129"/>
    </location>
</feature>
<evidence type="ECO:0000256" key="2">
    <source>
        <dbReference type="ARBA" id="ARBA00022448"/>
    </source>
</evidence>
<evidence type="ECO:0000256" key="7">
    <source>
        <dbReference type="ARBA" id="ARBA00023136"/>
    </source>
</evidence>
<keyword evidence="4" id="KW-0997">Cell inner membrane</keyword>
<keyword evidence="5 8" id="KW-0812">Transmembrane</keyword>
<keyword evidence="10" id="KW-1185">Reference proteome</keyword>
<dbReference type="PANTHER" id="PTHR32196:SF21">
    <property type="entry name" value="ABC TRANSPORTER PERMEASE PROTEIN YPHD-RELATED"/>
    <property type="match status" value="1"/>
</dbReference>
<feature type="transmembrane region" description="Helical" evidence="8">
    <location>
        <begin position="21"/>
        <end position="40"/>
    </location>
</feature>
<reference evidence="9 10" key="1">
    <citation type="submission" date="2023-06" db="EMBL/GenBank/DDBJ databases">
        <title>Whole genome sequence of Oscillatoria calcuttensis NRMC-F 0142.</title>
        <authorList>
            <person name="Shakena Fathima T."/>
            <person name="Muralitharan G."/>
            <person name="Thajuddin N."/>
        </authorList>
    </citation>
    <scope>NUCLEOTIDE SEQUENCE [LARGE SCALE GENOMIC DNA]</scope>
    <source>
        <strain evidence="9 10">NRMC-F 0142</strain>
    </source>
</reference>